<dbReference type="Proteomes" id="UP000322699">
    <property type="component" value="Unassembled WGS sequence"/>
</dbReference>
<dbReference type="EMBL" id="VRLW01000001">
    <property type="protein sequence ID" value="KAA1258535.1"/>
    <property type="molecule type" value="Genomic_DNA"/>
</dbReference>
<organism evidence="1 2">
    <name type="scientific">Rubripirellula obstinata</name>
    <dbReference type="NCBI Taxonomy" id="406547"/>
    <lineage>
        <taxon>Bacteria</taxon>
        <taxon>Pseudomonadati</taxon>
        <taxon>Planctomycetota</taxon>
        <taxon>Planctomycetia</taxon>
        <taxon>Pirellulales</taxon>
        <taxon>Pirellulaceae</taxon>
        <taxon>Rubripirellula</taxon>
    </lineage>
</organism>
<proteinExistence type="predicted"/>
<gene>
    <name evidence="1" type="ORF">LF1_10550</name>
</gene>
<reference evidence="1 2" key="1">
    <citation type="submission" date="2019-08" db="EMBL/GenBank/DDBJ databases">
        <title>Deep-cultivation of Planctomycetes and their phenomic and genomic characterization uncovers novel biology.</title>
        <authorList>
            <person name="Wiegand S."/>
            <person name="Jogler M."/>
            <person name="Boedeker C."/>
            <person name="Pinto D."/>
            <person name="Vollmers J."/>
            <person name="Rivas-Marin E."/>
            <person name="Kohn T."/>
            <person name="Peeters S.H."/>
            <person name="Heuer A."/>
            <person name="Rast P."/>
            <person name="Oberbeckmann S."/>
            <person name="Bunk B."/>
            <person name="Jeske O."/>
            <person name="Meyerdierks A."/>
            <person name="Storesund J.E."/>
            <person name="Kallscheuer N."/>
            <person name="Luecker S."/>
            <person name="Lage O.M."/>
            <person name="Pohl T."/>
            <person name="Merkel B.J."/>
            <person name="Hornburger P."/>
            <person name="Mueller R.-W."/>
            <person name="Bruemmer F."/>
            <person name="Labrenz M."/>
            <person name="Spormann A.M."/>
            <person name="Op Den Camp H."/>
            <person name="Overmann J."/>
            <person name="Amann R."/>
            <person name="Jetten M.S.M."/>
            <person name="Mascher T."/>
            <person name="Medema M.H."/>
            <person name="Devos D.P."/>
            <person name="Kaster A.-K."/>
            <person name="Ovreas L."/>
            <person name="Rohde M."/>
            <person name="Galperin M.Y."/>
            <person name="Jogler C."/>
        </authorList>
    </citation>
    <scope>NUCLEOTIDE SEQUENCE [LARGE SCALE GENOMIC DNA]</scope>
    <source>
        <strain evidence="1 2">LF1</strain>
    </source>
</reference>
<keyword evidence="2" id="KW-1185">Reference proteome</keyword>
<protein>
    <submittedName>
        <fullName evidence="1">Uncharacterized protein</fullName>
    </submittedName>
</protein>
<sequence>MVFFGFILACVATSLFPQRREEFWSRKTPVSSFSRVGIAPRDVRHHVAQFDAQRINDLGPLHDAAVFCRWISGQTPLYASPEKIIR</sequence>
<comment type="caution">
    <text evidence="1">The sequence shown here is derived from an EMBL/GenBank/DDBJ whole genome shotgun (WGS) entry which is preliminary data.</text>
</comment>
<accession>A0A5B1CF66</accession>
<evidence type="ECO:0000313" key="1">
    <source>
        <dbReference type="EMBL" id="KAA1258535.1"/>
    </source>
</evidence>
<dbReference type="AlphaFoldDB" id="A0A5B1CF66"/>
<name>A0A5B1CF66_9BACT</name>
<evidence type="ECO:0000313" key="2">
    <source>
        <dbReference type="Proteomes" id="UP000322699"/>
    </source>
</evidence>